<evidence type="ECO:0000256" key="2">
    <source>
        <dbReference type="ARBA" id="ARBA00005457"/>
    </source>
</evidence>
<protein>
    <recommendedName>
        <fullName evidence="3">Complement component 1 Q subcomponent-binding protein, mitochondrial</fullName>
    </recommendedName>
</protein>
<dbReference type="Proteomes" id="UP000645828">
    <property type="component" value="Unassembled WGS sequence"/>
</dbReference>
<dbReference type="GO" id="GO:0001849">
    <property type="term" value="F:complement component C1q complex binding"/>
    <property type="evidence" value="ECO:0007669"/>
    <property type="project" value="TreeGrafter"/>
</dbReference>
<evidence type="ECO:0000313" key="6">
    <source>
        <dbReference type="EMBL" id="CAD7690666.1"/>
    </source>
</evidence>
<evidence type="ECO:0000256" key="5">
    <source>
        <dbReference type="SAM" id="MobiDB-lite"/>
    </source>
</evidence>
<sequence>MTYAFHNWKPVSPTPPHPICLSPLSSPLWQPSVCSVFVKSDFRSFVVTLNINSSILPTFDGEEEPSQGQRVEEQEPEQTPIPNFRVNVIKNGGKKALLLDCHYLEDELGQEEEDKSDIFSLRKMSFRSIGDPEGKDTQYQSPVEFSTALEQWENILFLEDPKKFYQGP</sequence>
<dbReference type="GO" id="GO:0042256">
    <property type="term" value="P:cytosolic ribosome assembly"/>
    <property type="evidence" value="ECO:0007669"/>
    <property type="project" value="TreeGrafter"/>
</dbReference>
<dbReference type="Gene3D" id="3.10.280.10">
    <property type="entry name" value="Mitochondrial glycoprotein"/>
    <property type="match status" value="1"/>
</dbReference>
<dbReference type="GO" id="GO:0005886">
    <property type="term" value="C:plasma membrane"/>
    <property type="evidence" value="ECO:0007669"/>
    <property type="project" value="UniProtKB-SubCell"/>
</dbReference>
<name>A0A811ZPY9_NYCPR</name>
<proteinExistence type="inferred from homology"/>
<dbReference type="AlphaFoldDB" id="A0A811ZPY9"/>
<feature type="region of interest" description="Disordered" evidence="5">
    <location>
        <begin position="57"/>
        <end position="81"/>
    </location>
</feature>
<dbReference type="EMBL" id="CAJHUB010000771">
    <property type="protein sequence ID" value="CAD7690666.1"/>
    <property type="molecule type" value="Genomic_DNA"/>
</dbReference>
<gene>
    <name evidence="6" type="ORF">NYPRO_LOCUS23460</name>
</gene>
<dbReference type="InterPro" id="IPR003428">
    <property type="entry name" value="MAM33"/>
</dbReference>
<dbReference type="PANTHER" id="PTHR10826:SF1">
    <property type="entry name" value="COMPLEMENT COMPONENT 1 Q SUBCOMPONENT-BINDING PROTEIN, MITOCHONDRIAL"/>
    <property type="match status" value="1"/>
</dbReference>
<comment type="similarity">
    <text evidence="2">Belongs to the MAM33 family.</text>
</comment>
<dbReference type="PANTHER" id="PTHR10826">
    <property type="entry name" value="COMPLEMENT COMPONENT 1"/>
    <property type="match status" value="1"/>
</dbReference>
<keyword evidence="7" id="KW-1185">Reference proteome</keyword>
<evidence type="ECO:0000256" key="3">
    <source>
        <dbReference type="ARBA" id="ARBA00021918"/>
    </source>
</evidence>
<reference evidence="6" key="1">
    <citation type="submission" date="2020-12" db="EMBL/GenBank/DDBJ databases">
        <authorList>
            <consortium name="Molecular Ecology Group"/>
        </authorList>
    </citation>
    <scope>NUCLEOTIDE SEQUENCE</scope>
    <source>
        <strain evidence="6">TBG_1078</strain>
    </source>
</reference>
<dbReference type="GO" id="GO:0030449">
    <property type="term" value="P:regulation of complement activation"/>
    <property type="evidence" value="ECO:0007669"/>
    <property type="project" value="TreeGrafter"/>
</dbReference>
<dbReference type="GO" id="GO:0048025">
    <property type="term" value="P:negative regulation of mRNA splicing, via spliceosome"/>
    <property type="evidence" value="ECO:0007669"/>
    <property type="project" value="TreeGrafter"/>
</dbReference>
<comment type="caution">
    <text evidence="6">The sequence shown here is derived from an EMBL/GenBank/DDBJ whole genome shotgun (WGS) entry which is preliminary data.</text>
</comment>
<evidence type="ECO:0000313" key="7">
    <source>
        <dbReference type="Proteomes" id="UP000645828"/>
    </source>
</evidence>
<dbReference type="GO" id="GO:0003714">
    <property type="term" value="F:transcription corepressor activity"/>
    <property type="evidence" value="ECO:0007669"/>
    <property type="project" value="TreeGrafter"/>
</dbReference>
<dbReference type="InterPro" id="IPR036561">
    <property type="entry name" value="MAM33_sf"/>
</dbReference>
<organism evidence="6 7">
    <name type="scientific">Nyctereutes procyonoides</name>
    <name type="common">Raccoon dog</name>
    <name type="synonym">Canis procyonoides</name>
    <dbReference type="NCBI Taxonomy" id="34880"/>
    <lineage>
        <taxon>Eukaryota</taxon>
        <taxon>Metazoa</taxon>
        <taxon>Chordata</taxon>
        <taxon>Craniata</taxon>
        <taxon>Vertebrata</taxon>
        <taxon>Euteleostomi</taxon>
        <taxon>Mammalia</taxon>
        <taxon>Eutheria</taxon>
        <taxon>Laurasiatheria</taxon>
        <taxon>Carnivora</taxon>
        <taxon>Caniformia</taxon>
        <taxon>Canidae</taxon>
        <taxon>Nyctereutes</taxon>
    </lineage>
</organism>
<dbReference type="GO" id="GO:0005634">
    <property type="term" value="C:nucleus"/>
    <property type="evidence" value="ECO:0007669"/>
    <property type="project" value="TreeGrafter"/>
</dbReference>
<evidence type="ECO:0000256" key="1">
    <source>
        <dbReference type="ARBA" id="ARBA00004296"/>
    </source>
</evidence>
<dbReference type="GO" id="GO:0030984">
    <property type="term" value="F:kininogen binding"/>
    <property type="evidence" value="ECO:0007669"/>
    <property type="project" value="TreeGrafter"/>
</dbReference>
<comment type="subcellular location">
    <subcellularLocation>
        <location evidence="1">Cell membrane</location>
        <topology evidence="1">Peripheral membrane protein</topology>
        <orientation evidence="1">Extracellular side</orientation>
    </subcellularLocation>
</comment>
<keyword evidence="4" id="KW-0690">Ribosome biogenesis</keyword>
<dbReference type="GO" id="GO:0005759">
    <property type="term" value="C:mitochondrial matrix"/>
    <property type="evidence" value="ECO:0007669"/>
    <property type="project" value="InterPro"/>
</dbReference>
<evidence type="ECO:0000256" key="4">
    <source>
        <dbReference type="ARBA" id="ARBA00022517"/>
    </source>
</evidence>
<accession>A0A811ZPY9</accession>
<dbReference type="GO" id="GO:0009986">
    <property type="term" value="C:cell surface"/>
    <property type="evidence" value="ECO:0007669"/>
    <property type="project" value="TreeGrafter"/>
</dbReference>
<dbReference type="SUPFAM" id="SSF54529">
    <property type="entry name" value="Mitochondrial glycoprotein MAM33-like"/>
    <property type="match status" value="1"/>
</dbReference>